<dbReference type="OrthoDB" id="2360869at2"/>
<gene>
    <name evidence="1" type="ORF">M493_05285</name>
</gene>
<dbReference type="AlphaFoldDB" id="S6A0V8"/>
<sequence length="149" mass="16922">MKPLQLTVDNIAKAIFTVNRHAKTALNPSFLYLLKKKAIEKLLEEGKAKKVGLHFSRNPKYSQQQSDVLVAVGDYYFHIPPTKQDFATLPHLGALSDSYRNPSARMPLSQAKAILIAYTGMEESTERKPKRLTKPAVKRLGGRYERRRI</sequence>
<dbReference type="Pfam" id="PF14177">
    <property type="entry name" value="YkyB"/>
    <property type="match status" value="1"/>
</dbReference>
<evidence type="ECO:0000313" key="1">
    <source>
        <dbReference type="EMBL" id="AGT31356.1"/>
    </source>
</evidence>
<dbReference type="EMBL" id="CP006254">
    <property type="protein sequence ID" value="AGT31356.1"/>
    <property type="molecule type" value="Genomic_DNA"/>
</dbReference>
<keyword evidence="2" id="KW-1185">Reference proteome</keyword>
<name>S6A0V8_GEOG3</name>
<dbReference type="HOGENOM" id="CLU_125838_0_0_9"/>
<dbReference type="STRING" id="1921421.M493_05285"/>
<dbReference type="KEGG" id="gjf:M493_05285"/>
<accession>S6A0V8</accession>
<evidence type="ECO:0000313" key="2">
    <source>
        <dbReference type="Proteomes" id="UP000015500"/>
    </source>
</evidence>
<organism evidence="1 2">
    <name type="scientific">Geobacillus genomosp. 3</name>
    <dbReference type="NCBI Taxonomy" id="1921421"/>
    <lineage>
        <taxon>Bacteria</taxon>
        <taxon>Bacillati</taxon>
        <taxon>Bacillota</taxon>
        <taxon>Bacilli</taxon>
        <taxon>Bacillales</taxon>
        <taxon>Anoxybacillaceae</taxon>
        <taxon>Geobacillus</taxon>
    </lineage>
</organism>
<proteinExistence type="predicted"/>
<dbReference type="Proteomes" id="UP000015500">
    <property type="component" value="Chromosome"/>
</dbReference>
<dbReference type="PATRIC" id="fig|1345697.3.peg.962"/>
<protein>
    <recommendedName>
        <fullName evidence="3">YkyB-like protein</fullName>
    </recommendedName>
</protein>
<reference evidence="1 2" key="1">
    <citation type="journal article" date="2014" name="Genome Announc.">
        <title>Complete Genome Sequence of the Thermophilic Polychlorinated Biphenyl Degrader Geobacillus sp. Strain JF8 (NBRC 109937).</title>
        <authorList>
            <person name="Shintani M."/>
            <person name="Ohtsubo Y."/>
            <person name="Fukuda K."/>
            <person name="Hosoyama A."/>
            <person name="Ohji S."/>
            <person name="Yamazoe A."/>
            <person name="Fujita N."/>
            <person name="Nagata Y."/>
            <person name="Tsuda M."/>
            <person name="Hatta T."/>
            <person name="Kimbara K."/>
        </authorList>
    </citation>
    <scope>NUCLEOTIDE SEQUENCE [LARGE SCALE GENOMIC DNA]</scope>
    <source>
        <strain evidence="1 2">JF8</strain>
    </source>
</reference>
<evidence type="ECO:0008006" key="3">
    <source>
        <dbReference type="Google" id="ProtNLM"/>
    </source>
</evidence>
<dbReference type="InterPro" id="IPR025552">
    <property type="entry name" value="YkyB"/>
</dbReference>
<dbReference type="RefSeq" id="WP_020959166.1">
    <property type="nucleotide sequence ID" value="NC_022080.4"/>
</dbReference>